<dbReference type="Gene3D" id="3.40.720.10">
    <property type="entry name" value="Alkaline Phosphatase, subunit A"/>
    <property type="match status" value="1"/>
</dbReference>
<evidence type="ECO:0000256" key="7">
    <source>
        <dbReference type="ARBA" id="ARBA00022723"/>
    </source>
</evidence>
<feature type="binding site" evidence="15">
    <location>
        <position position="201"/>
    </location>
    <ligand>
        <name>Mg(2+)</name>
        <dbReference type="ChEBI" id="CHEBI:18420"/>
    </ligand>
</feature>
<feature type="binding site" evidence="15">
    <location>
        <position position="203"/>
    </location>
    <ligand>
        <name>Mg(2+)</name>
        <dbReference type="ChEBI" id="CHEBI:18420"/>
    </ligand>
</feature>
<comment type="subunit">
    <text evidence="3">Homodimer.</text>
</comment>
<dbReference type="InterPro" id="IPR001952">
    <property type="entry name" value="Alkaline_phosphatase"/>
</dbReference>
<evidence type="ECO:0000256" key="15">
    <source>
        <dbReference type="PIRSR" id="PIRSR601952-2"/>
    </source>
</evidence>
<dbReference type="PANTHER" id="PTHR11596">
    <property type="entry name" value="ALKALINE PHOSPHATASE"/>
    <property type="match status" value="1"/>
</dbReference>
<feature type="binding site" evidence="15">
    <location>
        <position position="90"/>
    </location>
    <ligand>
        <name>Mg(2+)</name>
        <dbReference type="ChEBI" id="CHEBI:18420"/>
    </ligand>
</feature>
<dbReference type="CDD" id="cd16012">
    <property type="entry name" value="ALP"/>
    <property type="match status" value="1"/>
</dbReference>
<evidence type="ECO:0000256" key="9">
    <source>
        <dbReference type="ARBA" id="ARBA00022833"/>
    </source>
</evidence>
<dbReference type="GO" id="GO:0005886">
    <property type="term" value="C:plasma membrane"/>
    <property type="evidence" value="ECO:0007669"/>
    <property type="project" value="UniProtKB-SubCell"/>
</dbReference>
<evidence type="ECO:0000256" key="17">
    <source>
        <dbReference type="RuleBase" id="RU003947"/>
    </source>
</evidence>
<evidence type="ECO:0000256" key="8">
    <source>
        <dbReference type="ARBA" id="ARBA00022801"/>
    </source>
</evidence>
<reference evidence="19" key="2">
    <citation type="submission" date="2025-09" db="UniProtKB">
        <authorList>
            <consortium name="Ensembl"/>
        </authorList>
    </citation>
    <scope>IDENTIFICATION</scope>
</reference>
<gene>
    <name evidence="19" type="primary">ALPL</name>
    <name evidence="19" type="synonym">LOC115207713</name>
</gene>
<feature type="binding site" evidence="15">
    <location>
        <position position="90"/>
    </location>
    <ligand>
        <name>Zn(2+)</name>
        <dbReference type="ChEBI" id="CHEBI:29105"/>
        <label>2</label>
    </ligand>
</feature>
<feature type="binding site" evidence="15">
    <location>
        <position position="407"/>
    </location>
    <ligand>
        <name>Zn(2+)</name>
        <dbReference type="ChEBI" id="CHEBI:29105"/>
        <label>2</label>
    </ligand>
</feature>
<evidence type="ECO:0000256" key="2">
    <source>
        <dbReference type="ARBA" id="ARBA00005984"/>
    </source>
</evidence>
<dbReference type="PANTHER" id="PTHR11596:SF90">
    <property type="entry name" value="ALKALINE PHOSPHATASE"/>
    <property type="match status" value="1"/>
</dbReference>
<evidence type="ECO:0000256" key="13">
    <source>
        <dbReference type="ARBA" id="ARBA00023288"/>
    </source>
</evidence>
<dbReference type="GO" id="GO:0046872">
    <property type="term" value="F:metal ion binding"/>
    <property type="evidence" value="ECO:0007669"/>
    <property type="project" value="UniProtKB-KW"/>
</dbReference>
<evidence type="ECO:0000256" key="10">
    <source>
        <dbReference type="ARBA" id="ARBA00022842"/>
    </source>
</evidence>
<dbReference type="PROSITE" id="PS00123">
    <property type="entry name" value="ALKALINE_PHOSPHATASE"/>
    <property type="match status" value="1"/>
</dbReference>
<evidence type="ECO:0000256" key="4">
    <source>
        <dbReference type="ARBA" id="ARBA00012647"/>
    </source>
</evidence>
<name>A0A674F8C6_SALTR</name>
<keyword evidence="13" id="KW-0449">Lipoprotein</keyword>
<keyword evidence="5" id="KW-1003">Cell membrane</keyword>
<comment type="cofactor">
    <cofactor evidence="15">
        <name>Zn(2+)</name>
        <dbReference type="ChEBI" id="CHEBI:29105"/>
    </cofactor>
    <text evidence="15">Binds 2 Zn(2+) ions.</text>
</comment>
<dbReference type="GeneTree" id="ENSGT00950000183063"/>
<dbReference type="InterPro" id="IPR018299">
    <property type="entry name" value="Alkaline_phosphatase_AS"/>
</dbReference>
<feature type="binding site" evidence="15">
    <location>
        <position position="483"/>
    </location>
    <ligand>
        <name>Zn(2+)</name>
        <dbReference type="ChEBI" id="CHEBI:29105"/>
        <label>2</label>
    </ligand>
</feature>
<evidence type="ECO:0000256" key="16">
    <source>
        <dbReference type="RuleBase" id="RU003946"/>
    </source>
</evidence>
<evidence type="ECO:0000256" key="18">
    <source>
        <dbReference type="SAM" id="Phobius"/>
    </source>
</evidence>
<keyword evidence="10 15" id="KW-0460">Magnesium</keyword>
<comment type="catalytic activity">
    <reaction evidence="17">
        <text>a phosphate monoester + H2O = an alcohol + phosphate</text>
        <dbReference type="Rhea" id="RHEA:15017"/>
        <dbReference type="ChEBI" id="CHEBI:15377"/>
        <dbReference type="ChEBI" id="CHEBI:30879"/>
        <dbReference type="ChEBI" id="CHEBI:43474"/>
        <dbReference type="ChEBI" id="CHEBI:67140"/>
        <dbReference type="EC" id="3.1.3.1"/>
    </reaction>
</comment>
<keyword evidence="11 18" id="KW-0472">Membrane</keyword>
<dbReference type="Proteomes" id="UP000472277">
    <property type="component" value="Chromosome 14"/>
</dbReference>
<dbReference type="OMA" id="YQLMHNV"/>
<dbReference type="InterPro" id="IPR017850">
    <property type="entry name" value="Alkaline_phosphatase_core_sf"/>
</dbReference>
<feature type="active site" description="Phosphoserine intermediate" evidence="14">
    <location>
        <position position="140"/>
    </location>
</feature>
<evidence type="ECO:0000313" key="19">
    <source>
        <dbReference type="Ensembl" id="ENSSTUP00000116340.1"/>
    </source>
</evidence>
<keyword evidence="7 15" id="KW-0479">Metal-binding</keyword>
<organism evidence="19 20">
    <name type="scientific">Salmo trutta</name>
    <name type="common">Brown trout</name>
    <dbReference type="NCBI Taxonomy" id="8032"/>
    <lineage>
        <taxon>Eukaryota</taxon>
        <taxon>Metazoa</taxon>
        <taxon>Chordata</taxon>
        <taxon>Craniata</taxon>
        <taxon>Vertebrata</taxon>
        <taxon>Euteleostomi</taxon>
        <taxon>Actinopterygii</taxon>
        <taxon>Neopterygii</taxon>
        <taxon>Teleostei</taxon>
        <taxon>Protacanthopterygii</taxon>
        <taxon>Salmoniformes</taxon>
        <taxon>Salmonidae</taxon>
        <taxon>Salmoninae</taxon>
        <taxon>Salmo</taxon>
    </lineage>
</organism>
<evidence type="ECO:0000256" key="3">
    <source>
        <dbReference type="ARBA" id="ARBA00011738"/>
    </source>
</evidence>
<keyword evidence="9 15" id="KW-0862">Zinc</keyword>
<dbReference type="FunCoup" id="A0A674F8C6">
    <property type="interactions" value="165"/>
</dbReference>
<dbReference type="Pfam" id="PF00245">
    <property type="entry name" value="Alk_phosphatase"/>
    <property type="match status" value="1"/>
</dbReference>
<evidence type="ECO:0000256" key="6">
    <source>
        <dbReference type="ARBA" id="ARBA00022622"/>
    </source>
</evidence>
<dbReference type="GO" id="GO:0004035">
    <property type="term" value="F:alkaline phosphatase activity"/>
    <property type="evidence" value="ECO:0007669"/>
    <property type="project" value="UniProtKB-EC"/>
</dbReference>
<keyword evidence="6" id="KW-0336">GPI-anchor</keyword>
<evidence type="ECO:0000256" key="11">
    <source>
        <dbReference type="ARBA" id="ARBA00023136"/>
    </source>
</evidence>
<comment type="subcellular location">
    <subcellularLocation>
        <location evidence="1">Cell membrane</location>
        <topology evidence="1">Lipid-anchor</topology>
        <topology evidence="1">GPI-anchor</topology>
    </subcellularLocation>
</comment>
<sequence>MSKVIWLAVADPTEHVIINTVHVYVLMVILSLLLASFPPHLKIKLYLRVADQEKDPLFWNTWAQRTLKNAITLQKLNQNTAKNLILFLGDGMGIPTVTAARILKGQLSRQSGEETQLEMDKFPFVALSKTYNTNAQVADSAGTATAYLCGVKANEGTVGVSAAAVRSQCNTTQGNEVTSILRWAKEAGKSVGIVTTTRVNHATPSAAYAHCVDRDWYSDGEMPAEAVQAGCKDIARQLFENIPDIDVIMGGGRKYMFPKNQSDVEYPGEKKHFGTRIDRRNLVEEWNNRMKNKNAHYVWNKKELLSLNPNSVDYLLGLFEPGDLPYDLERNNETDPSLTEMVEVAIKILKKNPSGFYLLVEGGRIDHGHHEGKAKQALHEAVEMDRAIGHAGLMTSIYDTMTVVTADHSHMFNFGGYTPRGNTIFGLAPMLSDVDQKPFTAILYGNGPGFKVVNGLRENVSTLDYEENNYKAQSAVPLSMETHGGEDVAVFAKGPMAHLLHGVHEQNYIPHVMAYAACIGQNRDHCMSSSGASSLSAALPSLTALLTLIRLLC</sequence>
<feature type="transmembrane region" description="Helical" evidence="18">
    <location>
        <begin position="16"/>
        <end position="37"/>
    </location>
</feature>
<comment type="cofactor">
    <cofactor evidence="15">
        <name>Mg(2+)</name>
        <dbReference type="ChEBI" id="CHEBI:18420"/>
    </cofactor>
    <text evidence="15">Binds 1 Mg(2+) ion.</text>
</comment>
<dbReference type="SUPFAM" id="SSF53649">
    <property type="entry name" value="Alkaline phosphatase-like"/>
    <property type="match status" value="1"/>
</dbReference>
<keyword evidence="18" id="KW-1133">Transmembrane helix</keyword>
<dbReference type="AlphaFoldDB" id="A0A674F8C6"/>
<evidence type="ECO:0000256" key="12">
    <source>
        <dbReference type="ARBA" id="ARBA00023180"/>
    </source>
</evidence>
<keyword evidence="12" id="KW-0325">Glycoprotein</keyword>
<proteinExistence type="inferred from homology"/>
<feature type="binding site" evidence="15">
    <location>
        <position position="370"/>
    </location>
    <ligand>
        <name>Zn(2+)</name>
        <dbReference type="ChEBI" id="CHEBI:29105"/>
        <label>2</label>
    </ligand>
</feature>
<dbReference type="SMART" id="SM00098">
    <property type="entry name" value="alkPPc"/>
    <property type="match status" value="1"/>
</dbReference>
<reference evidence="19" key="1">
    <citation type="submission" date="2025-08" db="UniProtKB">
        <authorList>
            <consortium name="Ensembl"/>
        </authorList>
    </citation>
    <scope>IDENTIFICATION</scope>
</reference>
<evidence type="ECO:0000256" key="1">
    <source>
        <dbReference type="ARBA" id="ARBA00004609"/>
    </source>
</evidence>
<evidence type="ECO:0000256" key="5">
    <source>
        <dbReference type="ARBA" id="ARBA00022475"/>
    </source>
</evidence>
<comment type="similarity">
    <text evidence="2 16">Belongs to the alkaline phosphatase family.</text>
</comment>
<dbReference type="EC" id="3.1.3.1" evidence="4 17"/>
<dbReference type="InParanoid" id="A0A674F8C6"/>
<keyword evidence="8 17" id="KW-0378">Hydrolase</keyword>
<dbReference type="GO" id="GO:0098552">
    <property type="term" value="C:side of membrane"/>
    <property type="evidence" value="ECO:0007669"/>
    <property type="project" value="UniProtKB-KW"/>
</dbReference>
<dbReference type="Ensembl" id="ENSSTUT00000124429.1">
    <property type="protein sequence ID" value="ENSSTUP00000116340.1"/>
    <property type="gene ID" value="ENSSTUG00000051116.1"/>
</dbReference>
<protein>
    <recommendedName>
        <fullName evidence="4 17">Alkaline phosphatase</fullName>
        <ecNumber evidence="4 17">3.1.3.1</ecNumber>
    </recommendedName>
</protein>
<keyword evidence="18" id="KW-0812">Transmembrane</keyword>
<evidence type="ECO:0000256" key="14">
    <source>
        <dbReference type="PIRSR" id="PIRSR601952-1"/>
    </source>
</evidence>
<keyword evidence="20" id="KW-1185">Reference proteome</keyword>
<feature type="binding site" evidence="15">
    <location>
        <position position="366"/>
    </location>
    <ligand>
        <name>Zn(2+)</name>
        <dbReference type="ChEBI" id="CHEBI:29105"/>
        <label>2</label>
    </ligand>
</feature>
<dbReference type="FunFam" id="3.40.720.10:FF:000008">
    <property type="entry name" value="Alkaline phosphatase"/>
    <property type="match status" value="1"/>
</dbReference>
<feature type="binding site" evidence="15">
    <location>
        <position position="361"/>
    </location>
    <ligand>
        <name>Mg(2+)</name>
        <dbReference type="ChEBI" id="CHEBI:18420"/>
    </ligand>
</feature>
<feature type="binding site" evidence="15">
    <location>
        <position position="408"/>
    </location>
    <ligand>
        <name>Zn(2+)</name>
        <dbReference type="ChEBI" id="CHEBI:29105"/>
        <label>2</label>
    </ligand>
</feature>
<accession>A0A674F8C6</accession>
<evidence type="ECO:0000313" key="20">
    <source>
        <dbReference type="Proteomes" id="UP000472277"/>
    </source>
</evidence>
<dbReference type="PRINTS" id="PR00113">
    <property type="entry name" value="ALKPHPHTASE"/>
</dbReference>